<dbReference type="AlphaFoldDB" id="A0A0D0NF68"/>
<accession>A0A0D0NF68</accession>
<evidence type="ECO:0000313" key="2">
    <source>
        <dbReference type="EMBL" id="KIQ66935.1"/>
    </source>
</evidence>
<protein>
    <submittedName>
        <fullName evidence="2">Uncharacterized protein</fullName>
    </submittedName>
</protein>
<keyword evidence="3" id="KW-1185">Reference proteome</keyword>
<evidence type="ECO:0000256" key="1">
    <source>
        <dbReference type="SAM" id="SignalP"/>
    </source>
</evidence>
<sequence length="67" mass="6210">MTAVLLTGLALALAAPAAGHAADGARQIGVGGAQQGSVAIPGQGLANPADLIWDGNTSGSTTVGGGD</sequence>
<organism evidence="2 3">
    <name type="scientific">Kitasatospora griseola</name>
    <name type="common">Streptomyces griseolosporeus</name>
    <dbReference type="NCBI Taxonomy" id="2064"/>
    <lineage>
        <taxon>Bacteria</taxon>
        <taxon>Bacillati</taxon>
        <taxon>Actinomycetota</taxon>
        <taxon>Actinomycetes</taxon>
        <taxon>Kitasatosporales</taxon>
        <taxon>Streptomycetaceae</taxon>
        <taxon>Kitasatospora</taxon>
    </lineage>
</organism>
<feature type="signal peptide" evidence="1">
    <location>
        <begin position="1"/>
        <end position="21"/>
    </location>
</feature>
<reference evidence="2 3" key="1">
    <citation type="submission" date="2015-02" db="EMBL/GenBank/DDBJ databases">
        <title>Draft genome sequence of Kitasatospora griseola MF730-N6, a bafilomycin, terpentecin and satosporin producer.</title>
        <authorList>
            <person name="Arens J.C."/>
            <person name="Haltli B."/>
            <person name="Kerr R.G."/>
        </authorList>
    </citation>
    <scope>NUCLEOTIDE SEQUENCE [LARGE SCALE GENOMIC DNA]</scope>
    <source>
        <strain evidence="2 3">MF730-N6</strain>
    </source>
</reference>
<evidence type="ECO:0000313" key="3">
    <source>
        <dbReference type="Proteomes" id="UP000032066"/>
    </source>
</evidence>
<comment type="caution">
    <text evidence="2">The sequence shown here is derived from an EMBL/GenBank/DDBJ whole genome shotgun (WGS) entry which is preliminary data.</text>
</comment>
<dbReference type="EMBL" id="JXZB01000001">
    <property type="protein sequence ID" value="KIQ66935.1"/>
    <property type="molecule type" value="Genomic_DNA"/>
</dbReference>
<dbReference type="PATRIC" id="fig|2064.6.peg.1288"/>
<feature type="chain" id="PRO_5002217524" evidence="1">
    <location>
        <begin position="22"/>
        <end position="67"/>
    </location>
</feature>
<dbReference type="RefSeq" id="WP_043908545.1">
    <property type="nucleotide sequence ID" value="NZ_JXZB01000001.1"/>
</dbReference>
<gene>
    <name evidence="2" type="ORF">TR51_05835</name>
</gene>
<proteinExistence type="predicted"/>
<name>A0A0D0NF68_KITGR</name>
<keyword evidence="1" id="KW-0732">Signal</keyword>
<dbReference type="Proteomes" id="UP000032066">
    <property type="component" value="Unassembled WGS sequence"/>
</dbReference>